<feature type="region of interest" description="Disordered" evidence="2">
    <location>
        <begin position="84"/>
        <end position="107"/>
    </location>
</feature>
<proteinExistence type="inferred from homology"/>
<feature type="transmembrane region" description="Helical" evidence="3">
    <location>
        <begin position="112"/>
        <end position="133"/>
    </location>
</feature>
<organism evidence="6 7">
    <name type="scientific">Candidatus Southlakia epibionticum</name>
    <dbReference type="NCBI Taxonomy" id="3043284"/>
    <lineage>
        <taxon>Bacteria</taxon>
        <taxon>Candidatus Saccharimonadota</taxon>
        <taxon>Candidatus Saccharimonadia</taxon>
        <taxon>Candidatus Saccharimonadales</taxon>
        <taxon>Candidatus Saccharimonadaceae</taxon>
        <taxon>Candidatus Southlakia</taxon>
    </lineage>
</organism>
<keyword evidence="7" id="KW-1185">Reference proteome</keyword>
<dbReference type="Gene3D" id="3.30.70.2390">
    <property type="match status" value="1"/>
</dbReference>
<reference evidence="6 7" key="1">
    <citation type="journal article" date="2023" name="Cell">
        <title>Genetic manipulation of Patescibacteria provides mechanistic insights into microbial dark matter and the epibiotic lifestyle.</title>
        <authorList>
            <person name="Wang Y."/>
            <person name="Gallagher L.A."/>
            <person name="Andrade P.A."/>
            <person name="Liu A."/>
            <person name="Humphreys I.R."/>
            <person name="Turkarslan S."/>
            <person name="Cutler K.J."/>
            <person name="Arrieta-Ortiz M.L."/>
            <person name="Li Y."/>
            <person name="Radey M.C."/>
            <person name="McLean J.S."/>
            <person name="Cong Q."/>
            <person name="Baker D."/>
            <person name="Baliga N.S."/>
            <person name="Peterson S.B."/>
            <person name="Mougous J.D."/>
        </authorList>
    </citation>
    <scope>NUCLEOTIDE SEQUENCE [LARGE SCALE GENOMIC DNA]</scope>
    <source>
        <strain evidence="6 7">ML1</strain>
    </source>
</reference>
<dbReference type="PANTHER" id="PTHR33392:SF6">
    <property type="entry name" value="POLYISOPRENYL-TEICHOIC ACID--PEPTIDOGLYCAN TEICHOIC ACID TRANSFERASE TAGU"/>
    <property type="match status" value="1"/>
</dbReference>
<keyword evidence="3" id="KW-1133">Transmembrane helix</keyword>
<comment type="similarity">
    <text evidence="1">Belongs to the LytR/CpsA/Psr (LCP) family.</text>
</comment>
<evidence type="ECO:0000259" key="5">
    <source>
        <dbReference type="Pfam" id="PF13399"/>
    </source>
</evidence>
<feature type="compositionally biased region" description="Low complexity" evidence="2">
    <location>
        <begin position="22"/>
        <end position="31"/>
    </location>
</feature>
<protein>
    <submittedName>
        <fullName evidence="6">LytR family transcriptional regulator</fullName>
    </submittedName>
</protein>
<sequence length="570" mass="62231">MSKRAVDGFVPRRQLPEVSAEGLGRSPSGSGVRRRIAVSGANHAASPKPLSSPAISRAAQRPSTIRNSDRADIDASLREIGNLSDLDAPTAPDGRKKRGKKSKKPISRRRKIIKRGIIAFILIIVLTAGWFAYRALMASKSVFKGDLFGLVQQKPLKQDANGRSNILILGTSEDDEGHEAGYLTDSMMVLSIDQNKKNAYMVSVPRDLYVKYGRACDAGYAGKINVYFNCVNNDWKSDSAEDERQKETRSFVGEILGMDLQYSVHVNYSVMRDLVSAIGGIKVNIESRDPRGVMDSNFDWKCGTTRAEKQERCPRGHYISYPNGEVELDAEHALYLAMARGDIAPTYGFEQSNFDREKNQQKIMMAIREKALSTGTLTDFSKVTKLVDAIGANLRTNFETGEVRTLVSLMQSIKQDEIKSVSLIDAEPAILTTGTVGGASAVIPVAGTYNYSGLQAYIKKHIYATAITREEPRVVILNGSGIAGAAQAEATKLEELGIAVNTVGNVPSGQTYSSNKIYRVGEKTKSATEEKLKSLYHTSVSPSNELSGVTYSANTDYVIIITKAQSSKSR</sequence>
<dbReference type="Pfam" id="PF13399">
    <property type="entry name" value="LytR_C"/>
    <property type="match status" value="1"/>
</dbReference>
<dbReference type="RefSeq" id="WP_376754186.1">
    <property type="nucleotide sequence ID" value="NZ_CP124550.1"/>
</dbReference>
<gene>
    <name evidence="6" type="ORF">SEML1_0186</name>
</gene>
<dbReference type="Proteomes" id="UP001177295">
    <property type="component" value="Chromosome"/>
</dbReference>
<dbReference type="PANTHER" id="PTHR33392">
    <property type="entry name" value="POLYISOPRENYL-TEICHOIC ACID--PEPTIDOGLYCAN TEICHOIC ACID TRANSFERASE TAGU"/>
    <property type="match status" value="1"/>
</dbReference>
<keyword evidence="3" id="KW-0812">Transmembrane</keyword>
<feature type="compositionally biased region" description="Basic residues" evidence="2">
    <location>
        <begin position="95"/>
        <end position="107"/>
    </location>
</feature>
<evidence type="ECO:0000256" key="1">
    <source>
        <dbReference type="ARBA" id="ARBA00006068"/>
    </source>
</evidence>
<evidence type="ECO:0000313" key="7">
    <source>
        <dbReference type="Proteomes" id="UP001177295"/>
    </source>
</evidence>
<dbReference type="InterPro" id="IPR004474">
    <property type="entry name" value="LytR_CpsA_psr"/>
</dbReference>
<evidence type="ECO:0000256" key="3">
    <source>
        <dbReference type="SAM" id="Phobius"/>
    </source>
</evidence>
<feature type="domain" description="LytR/CpsA/Psr regulator C-terminal" evidence="5">
    <location>
        <begin position="473"/>
        <end position="536"/>
    </location>
</feature>
<dbReference type="Pfam" id="PF03816">
    <property type="entry name" value="LytR_cpsA_psr"/>
    <property type="match status" value="1"/>
</dbReference>
<evidence type="ECO:0000313" key="6">
    <source>
        <dbReference type="EMBL" id="WIO45816.1"/>
    </source>
</evidence>
<evidence type="ECO:0000256" key="2">
    <source>
        <dbReference type="SAM" id="MobiDB-lite"/>
    </source>
</evidence>
<keyword evidence="3" id="KW-0472">Membrane</keyword>
<name>A0ABY8WUT8_9BACT</name>
<dbReference type="EMBL" id="CP124550">
    <property type="protein sequence ID" value="WIO45816.1"/>
    <property type="molecule type" value="Genomic_DNA"/>
</dbReference>
<evidence type="ECO:0000259" key="4">
    <source>
        <dbReference type="Pfam" id="PF03816"/>
    </source>
</evidence>
<dbReference type="Gene3D" id="3.40.630.190">
    <property type="entry name" value="LCP protein"/>
    <property type="match status" value="1"/>
</dbReference>
<dbReference type="InterPro" id="IPR050922">
    <property type="entry name" value="LytR/CpsA/Psr_CW_biosynth"/>
</dbReference>
<dbReference type="InterPro" id="IPR027381">
    <property type="entry name" value="LytR/CpsA/Psr_C"/>
</dbReference>
<feature type="region of interest" description="Disordered" evidence="2">
    <location>
        <begin position="1"/>
        <end position="71"/>
    </location>
</feature>
<feature type="domain" description="Cell envelope-related transcriptional attenuator" evidence="4">
    <location>
        <begin position="184"/>
        <end position="371"/>
    </location>
</feature>
<accession>A0ABY8WUT8</accession>